<dbReference type="Proteomes" id="UP000554965">
    <property type="component" value="Unassembled WGS sequence"/>
</dbReference>
<dbReference type="EMBL" id="OCTY01000002">
    <property type="protein sequence ID" value="SOJ56949.1"/>
    <property type="molecule type" value="Genomic_DNA"/>
</dbReference>
<dbReference type="AlphaFoldDB" id="A0A7Z7INM5"/>
<evidence type="ECO:0000313" key="1">
    <source>
        <dbReference type="EMBL" id="SOJ56949.1"/>
    </source>
</evidence>
<sequence length="405" mass="45126">MTDRFHGSAHPHQLLEGAPRDDFATTRSLPYRGCTHLAPRTGIARTAPTWILRAAGHLNRASITAIRLDLGDTPWAGVPCWTGGPKQWANQTVPAAYKARYATHVRPVMPGNPISLKALVRVAEARAAYADYRTGRNCRPTNERLSADTGYSVRTVQRASTALRLLGVSTEILRGRQRTYNERMASWRVGDRGRGWASLWVLHDSRFRQLSPHLAGSHFKQEIPPVCKKLTTRTRRSRDGRSAATRHTGIDPGRLLAQRWILDSHSPTWARRYRTSTPWARVLAGAAQHGWTPRDINQLISDYIGAGHWVPDTPHKPAGLLGAMLTWHSNLQERPAALDEAREAEQLAAHRARIREQLAQREVSQLARAAGQAALNGPGHTAARQALSEALARRRRTRYPDEAAQ</sequence>
<gene>
    <name evidence="1" type="ORF">MSIMFB_04427</name>
</gene>
<keyword evidence="2" id="KW-1185">Reference proteome</keyword>
<dbReference type="RefSeq" id="WP_186244476.1">
    <property type="nucleotide sequence ID" value="NZ_OCTY01000002.1"/>
</dbReference>
<comment type="caution">
    <text evidence="1">The sequence shown here is derived from an EMBL/GenBank/DDBJ whole genome shotgun (WGS) entry which is preliminary data.</text>
</comment>
<evidence type="ECO:0008006" key="3">
    <source>
        <dbReference type="Google" id="ProtNLM"/>
    </source>
</evidence>
<protein>
    <recommendedName>
        <fullName evidence="3">Helix-turn-helix domain-containing protein</fullName>
    </recommendedName>
</protein>
<reference evidence="1 2" key="1">
    <citation type="submission" date="2017-10" db="EMBL/GenBank/DDBJ databases">
        <authorList>
            <consortium name="Urmite Genomes"/>
        </authorList>
    </citation>
    <scope>NUCLEOTIDE SEQUENCE [LARGE SCALE GENOMIC DNA]</scope>
    <source>
        <strain evidence="1 2">FB-527</strain>
    </source>
</reference>
<proteinExistence type="predicted"/>
<evidence type="ECO:0000313" key="2">
    <source>
        <dbReference type="Proteomes" id="UP000554965"/>
    </source>
</evidence>
<organism evidence="1 2">
    <name type="scientific">Mycobacterium simulans</name>
    <dbReference type="NCBI Taxonomy" id="627089"/>
    <lineage>
        <taxon>Bacteria</taxon>
        <taxon>Bacillati</taxon>
        <taxon>Actinomycetota</taxon>
        <taxon>Actinomycetes</taxon>
        <taxon>Mycobacteriales</taxon>
        <taxon>Mycobacteriaceae</taxon>
        <taxon>Mycobacterium</taxon>
    </lineage>
</organism>
<accession>A0A7Z7INM5</accession>
<name>A0A7Z7INM5_9MYCO</name>